<dbReference type="SUPFAM" id="SSF103032">
    <property type="entry name" value="Hypothetical protein YwqG"/>
    <property type="match status" value="1"/>
</dbReference>
<dbReference type="Proteomes" id="UP000023541">
    <property type="component" value="Unassembled WGS sequence"/>
</dbReference>
<name>A0A023BUU2_9FLAO</name>
<evidence type="ECO:0000313" key="1">
    <source>
        <dbReference type="EMBL" id="EZH73771.1"/>
    </source>
</evidence>
<dbReference type="InterPro" id="IPR015315">
    <property type="entry name" value="DUF1963"/>
</dbReference>
<dbReference type="OrthoDB" id="8856529at2"/>
<dbReference type="Pfam" id="PF09234">
    <property type="entry name" value="DUF1963"/>
    <property type="match status" value="1"/>
</dbReference>
<dbReference type="STRING" id="1317122.ATO12_17710"/>
<comment type="caution">
    <text evidence="1">The sequence shown here is derived from an EMBL/GenBank/DDBJ whole genome shotgun (WGS) entry which is preliminary data.</text>
</comment>
<gene>
    <name evidence="1" type="ORF">ATO12_17710</name>
</gene>
<dbReference type="Gene3D" id="2.30.320.10">
    <property type="entry name" value="YwqG-like"/>
    <property type="match status" value="1"/>
</dbReference>
<evidence type="ECO:0008006" key="3">
    <source>
        <dbReference type="Google" id="ProtNLM"/>
    </source>
</evidence>
<sequence>MSDLKNLIIEEIKEYEWDKIDGVIKSIIPNIIFSVDENKSTQSLLNSRFGGKPVAPSGFTWPIQSLGQKAPLAFFFQLNFEEIKPFDVENIFPKKGILLCFASVTDDIMWEDDLEDAFKIYFFPDTENLEPVDIPNNIPDDQKLTTRTITFKNSFQLPRYPFNFALLEDGHISEDDADGIDQVSNDMMDEAINIQMRTKMALESGLKPPTPKNDLHTLFSHNMLLGVPFSVQHYIAEEWAERHHEDDDMSQNYVNLISFEMKGHEGYGFSSNGAHLYLCIDKEDLKNNDFSNVIALVQNT</sequence>
<reference evidence="1 2" key="1">
    <citation type="submission" date="2014-04" db="EMBL/GenBank/DDBJ databases">
        <title>Aquimarina sp. 22II-S11-z7 Genome Sequencing.</title>
        <authorList>
            <person name="Lai Q."/>
        </authorList>
    </citation>
    <scope>NUCLEOTIDE SEQUENCE [LARGE SCALE GENOMIC DNA]</scope>
    <source>
        <strain evidence="1 2">22II-S11-z7</strain>
    </source>
</reference>
<dbReference type="InterPro" id="IPR035948">
    <property type="entry name" value="YwqG-like_sf"/>
</dbReference>
<protein>
    <recommendedName>
        <fullName evidence="3">DUF1963 domain-containing protein</fullName>
    </recommendedName>
</protein>
<keyword evidence="2" id="KW-1185">Reference proteome</keyword>
<dbReference type="eggNOG" id="COG3878">
    <property type="taxonomic scope" value="Bacteria"/>
</dbReference>
<evidence type="ECO:0000313" key="2">
    <source>
        <dbReference type="Proteomes" id="UP000023541"/>
    </source>
</evidence>
<dbReference type="RefSeq" id="WP_034242557.1">
    <property type="nucleotide sequence ID" value="NZ_AQRA01000005.1"/>
</dbReference>
<dbReference type="PANTHER" id="PTHR36436">
    <property type="entry name" value="SLL5081 PROTEIN"/>
    <property type="match status" value="1"/>
</dbReference>
<dbReference type="EMBL" id="AQRA01000005">
    <property type="protein sequence ID" value="EZH73771.1"/>
    <property type="molecule type" value="Genomic_DNA"/>
</dbReference>
<accession>A0A023BUU2</accession>
<proteinExistence type="predicted"/>
<dbReference type="AlphaFoldDB" id="A0A023BUU2"/>
<dbReference type="PANTHER" id="PTHR36436:SF6">
    <property type="entry name" value="SLL5081 PROTEIN"/>
    <property type="match status" value="1"/>
</dbReference>
<organism evidence="1 2">
    <name type="scientific">Aquimarina atlantica</name>
    <dbReference type="NCBI Taxonomy" id="1317122"/>
    <lineage>
        <taxon>Bacteria</taxon>
        <taxon>Pseudomonadati</taxon>
        <taxon>Bacteroidota</taxon>
        <taxon>Flavobacteriia</taxon>
        <taxon>Flavobacteriales</taxon>
        <taxon>Flavobacteriaceae</taxon>
        <taxon>Aquimarina</taxon>
    </lineage>
</organism>